<comment type="caution">
    <text evidence="1">The sequence shown here is derived from an EMBL/GenBank/DDBJ whole genome shotgun (WGS) entry which is preliminary data.</text>
</comment>
<dbReference type="OrthoDB" id="884188at2"/>
<evidence type="ECO:0000313" key="1">
    <source>
        <dbReference type="EMBL" id="KUG07292.1"/>
    </source>
</evidence>
<gene>
    <name evidence="1" type="ORF">ASU33_13090</name>
</gene>
<keyword evidence="2" id="KW-1185">Reference proteome</keyword>
<organism evidence="1 2">
    <name type="scientific">Solirubrum puertoriconensis</name>
    <dbReference type="NCBI Taxonomy" id="1751427"/>
    <lineage>
        <taxon>Bacteria</taxon>
        <taxon>Pseudomonadati</taxon>
        <taxon>Bacteroidota</taxon>
        <taxon>Cytophagia</taxon>
        <taxon>Cytophagales</taxon>
    </lineage>
</organism>
<protein>
    <submittedName>
        <fullName evidence="1">Uncharacterized protein</fullName>
    </submittedName>
</protein>
<dbReference type="Proteomes" id="UP000054223">
    <property type="component" value="Unassembled WGS sequence"/>
</dbReference>
<dbReference type="EMBL" id="LNAL01000007">
    <property type="protein sequence ID" value="KUG07292.1"/>
    <property type="molecule type" value="Genomic_DNA"/>
</dbReference>
<name>A0A9X0HK24_SOLP1</name>
<proteinExistence type="predicted"/>
<dbReference type="AlphaFoldDB" id="A0A9X0HK24"/>
<sequence>MGNRYTLRAVAEADGPVVSLVLVTLGHDHPEVWEMDLPYMLWESMGTRAAAQLVARLFRERHPMAARLLGNCHTNRIIANALQQHSTERVR</sequence>
<accession>A0A9X0HK24</accession>
<evidence type="ECO:0000313" key="2">
    <source>
        <dbReference type="Proteomes" id="UP000054223"/>
    </source>
</evidence>
<reference evidence="1 2" key="1">
    <citation type="submission" date="2015-11" db="EMBL/GenBank/DDBJ databases">
        <title>Solirubrum puertoriconensis gen. nov. an environmental bacteria isolated in Puerto Rico.</title>
        <authorList>
            <person name="Cuebas-Irizarry M.F."/>
            <person name="Montalvo-Rodriguez R."/>
        </authorList>
    </citation>
    <scope>NUCLEOTIDE SEQUENCE [LARGE SCALE GENOMIC DNA]</scope>
    <source>
        <strain evidence="1 2">MC1A</strain>
    </source>
</reference>
<dbReference type="RefSeq" id="WP_059070918.1">
    <property type="nucleotide sequence ID" value="NZ_LNAL01000007.1"/>
</dbReference>